<organism evidence="3 4">
    <name type="scientific">Oligosphaera ethanolica</name>
    <dbReference type="NCBI Taxonomy" id="760260"/>
    <lineage>
        <taxon>Bacteria</taxon>
        <taxon>Pseudomonadati</taxon>
        <taxon>Lentisphaerota</taxon>
        <taxon>Oligosphaeria</taxon>
        <taxon>Oligosphaerales</taxon>
        <taxon>Oligosphaeraceae</taxon>
        <taxon>Oligosphaera</taxon>
    </lineage>
</organism>
<evidence type="ECO:0000313" key="3">
    <source>
        <dbReference type="EMBL" id="MDQ0290273.1"/>
    </source>
</evidence>
<evidence type="ECO:0000259" key="2">
    <source>
        <dbReference type="Pfam" id="PF13635"/>
    </source>
</evidence>
<comment type="caution">
    <text evidence="3">The sequence shown here is derived from an EMBL/GenBank/DDBJ whole genome shotgun (WGS) entry which is preliminary data.</text>
</comment>
<feature type="domain" description="AAA" evidence="1">
    <location>
        <begin position="19"/>
        <end position="153"/>
    </location>
</feature>
<name>A0AAE3VH98_9BACT</name>
<dbReference type="AlphaFoldDB" id="A0AAE3VH98"/>
<feature type="domain" description="DUF4143" evidence="2">
    <location>
        <begin position="224"/>
        <end position="385"/>
    </location>
</feature>
<proteinExistence type="predicted"/>
<accession>A0AAE3VH98</accession>
<evidence type="ECO:0000259" key="1">
    <source>
        <dbReference type="Pfam" id="PF13173"/>
    </source>
</evidence>
<dbReference type="InterPro" id="IPR041682">
    <property type="entry name" value="AAA_14"/>
</dbReference>
<dbReference type="Proteomes" id="UP001238163">
    <property type="component" value="Unassembled WGS sequence"/>
</dbReference>
<dbReference type="PANTHER" id="PTHR33295">
    <property type="entry name" value="ATPASE"/>
    <property type="match status" value="1"/>
</dbReference>
<evidence type="ECO:0000313" key="4">
    <source>
        <dbReference type="Proteomes" id="UP001238163"/>
    </source>
</evidence>
<dbReference type="InterPro" id="IPR027417">
    <property type="entry name" value="P-loop_NTPase"/>
</dbReference>
<dbReference type="EMBL" id="JAUSVL010000001">
    <property type="protein sequence ID" value="MDQ0290273.1"/>
    <property type="molecule type" value="Genomic_DNA"/>
</dbReference>
<protein>
    <submittedName>
        <fullName evidence="3">AAA+ superfamily ATPase</fullName>
    </submittedName>
</protein>
<dbReference type="InterPro" id="IPR025420">
    <property type="entry name" value="DUF4143"/>
</dbReference>
<dbReference type="PANTHER" id="PTHR33295:SF7">
    <property type="entry name" value="ATPASE"/>
    <property type="match status" value="1"/>
</dbReference>
<dbReference type="Pfam" id="PF13173">
    <property type="entry name" value="AAA_14"/>
    <property type="match status" value="1"/>
</dbReference>
<gene>
    <name evidence="3" type="ORF">J3R75_002380</name>
</gene>
<dbReference type="RefSeq" id="WP_307261702.1">
    <property type="nucleotide sequence ID" value="NZ_JAUSVL010000001.1"/>
</dbReference>
<keyword evidence="4" id="KW-1185">Reference proteome</keyword>
<dbReference type="Pfam" id="PF13635">
    <property type="entry name" value="DUF4143"/>
    <property type="match status" value="1"/>
</dbReference>
<sequence>MIERNLMTQLLAWKNAAMRKPLILRGVRQCGKTWLLQEFGKRHFQNTAYFNFERNERLQSVFAKDIDPNRILMELALLERTKITPKKTLIIFDEVQASARALNSLKYFCEEKPEYAIVAAGSLLGITLSAQVGFPVGKVNFLELHPCSFDEYLRAADPQLAQYARSLHEVVPLTQAIADQFEKYLRLYITLGGMPEVLSAYAASQDIAAAEKIQDDILNAYELDFSKHAPAADIAKLFLLWKSIPLQLARENAKFIYGEVKPSARARELEDALRWLQEAGLVNKLNRIEKPHIPLAAYEDRKSFKLYLADTGLLRRLADIPATSVMLNADIFSEYRGRLIENFVQQQLLTLGKKNLFYWTSGNMAEVDFVMQEGAEILPVEAKSGLNVRARSLKVYREKYRPAVALRFSMQNLRADDGLINIPLYLLPYYTNFLPPQQH</sequence>
<dbReference type="SUPFAM" id="SSF52540">
    <property type="entry name" value="P-loop containing nucleoside triphosphate hydrolases"/>
    <property type="match status" value="1"/>
</dbReference>
<reference evidence="3" key="1">
    <citation type="submission" date="2023-07" db="EMBL/GenBank/DDBJ databases">
        <title>Genomic Encyclopedia of Type Strains, Phase IV (KMG-IV): sequencing the most valuable type-strain genomes for metagenomic binning, comparative biology and taxonomic classification.</title>
        <authorList>
            <person name="Goeker M."/>
        </authorList>
    </citation>
    <scope>NUCLEOTIDE SEQUENCE</scope>
    <source>
        <strain evidence="3">DSM 24202</strain>
    </source>
</reference>